<protein>
    <submittedName>
        <fullName evidence="1">Uncharacterized protein</fullName>
    </submittedName>
</protein>
<gene>
    <name evidence="1" type="ORF">A6M21_07500</name>
</gene>
<comment type="caution">
    <text evidence="1">The sequence shown here is derived from an EMBL/GenBank/DDBJ whole genome shotgun (WGS) entry which is preliminary data.</text>
</comment>
<sequence>MIVTLLASSAKAFCVVPVRPLFSQIPCAMQVAYQRPTVDMAVGFWVMTEIAVDWVAEMFGRWRDKGIGKSQAVRWWAACFNGVAAYAVCGAPHQRLTVDIAPIQLLSERKEKIKKKLA</sequence>
<accession>A0A1B7LG18</accession>
<dbReference type="STRING" id="1838280.A6M21_07500"/>
<dbReference type="EMBL" id="LYVF01000099">
    <property type="protein sequence ID" value="OAT83673.1"/>
    <property type="molecule type" value="Genomic_DNA"/>
</dbReference>
<organism evidence="1 2">
    <name type="scientific">Desulfotomaculum copahuensis</name>
    <dbReference type="NCBI Taxonomy" id="1838280"/>
    <lineage>
        <taxon>Bacteria</taxon>
        <taxon>Bacillati</taxon>
        <taxon>Bacillota</taxon>
        <taxon>Clostridia</taxon>
        <taxon>Eubacteriales</taxon>
        <taxon>Desulfotomaculaceae</taxon>
        <taxon>Desulfotomaculum</taxon>
    </lineage>
</organism>
<proteinExistence type="predicted"/>
<evidence type="ECO:0000313" key="2">
    <source>
        <dbReference type="Proteomes" id="UP000078532"/>
    </source>
</evidence>
<keyword evidence="2" id="KW-1185">Reference proteome</keyword>
<name>A0A1B7LG18_9FIRM</name>
<evidence type="ECO:0000313" key="1">
    <source>
        <dbReference type="EMBL" id="OAT83673.1"/>
    </source>
</evidence>
<dbReference type="AlphaFoldDB" id="A0A1B7LG18"/>
<dbReference type="Proteomes" id="UP000078532">
    <property type="component" value="Unassembled WGS sequence"/>
</dbReference>
<reference evidence="1 2" key="1">
    <citation type="submission" date="2016-04" db="EMBL/GenBank/DDBJ databases">
        <authorList>
            <person name="Evans L.H."/>
            <person name="Alamgir A."/>
            <person name="Owens N."/>
            <person name="Weber N.D."/>
            <person name="Virtaneva K."/>
            <person name="Barbian K."/>
            <person name="Babar A."/>
            <person name="Rosenke K."/>
        </authorList>
    </citation>
    <scope>NUCLEOTIDE SEQUENCE [LARGE SCALE GENOMIC DNA]</scope>
    <source>
        <strain evidence="1 2">LMa1</strain>
    </source>
</reference>